<organism evidence="1 2">
    <name type="scientific">Melastoma candidum</name>
    <dbReference type="NCBI Taxonomy" id="119954"/>
    <lineage>
        <taxon>Eukaryota</taxon>
        <taxon>Viridiplantae</taxon>
        <taxon>Streptophyta</taxon>
        <taxon>Embryophyta</taxon>
        <taxon>Tracheophyta</taxon>
        <taxon>Spermatophyta</taxon>
        <taxon>Magnoliopsida</taxon>
        <taxon>eudicotyledons</taxon>
        <taxon>Gunneridae</taxon>
        <taxon>Pentapetalae</taxon>
        <taxon>rosids</taxon>
        <taxon>malvids</taxon>
        <taxon>Myrtales</taxon>
        <taxon>Melastomataceae</taxon>
        <taxon>Melastomatoideae</taxon>
        <taxon>Melastomateae</taxon>
        <taxon>Melastoma</taxon>
    </lineage>
</organism>
<protein>
    <submittedName>
        <fullName evidence="1">Uncharacterized protein</fullName>
    </submittedName>
</protein>
<name>A0ACB9R4M9_9MYRT</name>
<reference evidence="2" key="1">
    <citation type="journal article" date="2023" name="Front. Plant Sci.">
        <title>Chromosomal-level genome assembly of Melastoma candidum provides insights into trichome evolution.</title>
        <authorList>
            <person name="Zhong Y."/>
            <person name="Wu W."/>
            <person name="Sun C."/>
            <person name="Zou P."/>
            <person name="Liu Y."/>
            <person name="Dai S."/>
            <person name="Zhou R."/>
        </authorList>
    </citation>
    <scope>NUCLEOTIDE SEQUENCE [LARGE SCALE GENOMIC DNA]</scope>
</reference>
<dbReference type="EMBL" id="CM042883">
    <property type="protein sequence ID" value="KAI4373814.1"/>
    <property type="molecule type" value="Genomic_DNA"/>
</dbReference>
<gene>
    <name evidence="1" type="ORF">MLD38_011889</name>
</gene>
<accession>A0ACB9R4M9</accession>
<keyword evidence="2" id="KW-1185">Reference proteome</keyword>
<evidence type="ECO:0000313" key="1">
    <source>
        <dbReference type="EMBL" id="KAI4373814.1"/>
    </source>
</evidence>
<comment type="caution">
    <text evidence="1">The sequence shown here is derived from an EMBL/GenBank/DDBJ whole genome shotgun (WGS) entry which is preliminary data.</text>
</comment>
<proteinExistence type="predicted"/>
<dbReference type="Proteomes" id="UP001057402">
    <property type="component" value="Chromosome 4"/>
</dbReference>
<evidence type="ECO:0000313" key="2">
    <source>
        <dbReference type="Proteomes" id="UP001057402"/>
    </source>
</evidence>
<sequence length="205" mass="21713">MVGGLPPRPLETATTTTPVKPRPATIKFLCSYGGRIVPRHPDATLRYVGGVTRLLSVPRSLSFSELLVKMGELCGAAVSVRCQLPTEDLDALVSITCDDDLANLIEEYDRAAVPKIRAFLSLPKLAKPTSPPSSLTSSSSPGSSLSSGGATGSSLSSPLFAKPAAIDRCLHQFMARRPRQSPLSPSPCLEKDAGKMLNRPPLVYG</sequence>